<dbReference type="Gene3D" id="2.60.120.10">
    <property type="entry name" value="Jelly Rolls"/>
    <property type="match status" value="1"/>
</dbReference>
<organism evidence="5 6">
    <name type="scientific">Malus domestica</name>
    <name type="common">Apple</name>
    <name type="synonym">Pyrus malus</name>
    <dbReference type="NCBI Taxonomy" id="3750"/>
    <lineage>
        <taxon>Eukaryota</taxon>
        <taxon>Viridiplantae</taxon>
        <taxon>Streptophyta</taxon>
        <taxon>Embryophyta</taxon>
        <taxon>Tracheophyta</taxon>
        <taxon>Spermatophyta</taxon>
        <taxon>Magnoliopsida</taxon>
        <taxon>eudicotyledons</taxon>
        <taxon>Gunneridae</taxon>
        <taxon>Pentapetalae</taxon>
        <taxon>rosids</taxon>
        <taxon>fabids</taxon>
        <taxon>Rosales</taxon>
        <taxon>Rosaceae</taxon>
        <taxon>Amygdaloideae</taxon>
        <taxon>Maleae</taxon>
        <taxon>Malus</taxon>
    </lineage>
</organism>
<dbReference type="InterPro" id="IPR018490">
    <property type="entry name" value="cNMP-bd_dom_sf"/>
</dbReference>
<keyword evidence="3" id="KW-1133">Transmembrane helix</keyword>
<protein>
    <recommendedName>
        <fullName evidence="4">Cyclic nucleotide-binding domain-containing protein</fullName>
    </recommendedName>
</protein>
<dbReference type="Pfam" id="PF00027">
    <property type="entry name" value="cNMP_binding"/>
    <property type="match status" value="1"/>
</dbReference>
<evidence type="ECO:0000256" key="1">
    <source>
        <dbReference type="ARBA" id="ARBA00023286"/>
    </source>
</evidence>
<proteinExistence type="predicted"/>
<dbReference type="InterPro" id="IPR000595">
    <property type="entry name" value="cNMP-bd_dom"/>
</dbReference>
<dbReference type="Proteomes" id="UP000290289">
    <property type="component" value="Chromosome 7"/>
</dbReference>
<evidence type="ECO:0000313" key="5">
    <source>
        <dbReference type="EMBL" id="RXH94854.1"/>
    </source>
</evidence>
<evidence type="ECO:0000256" key="3">
    <source>
        <dbReference type="SAM" id="Phobius"/>
    </source>
</evidence>
<dbReference type="PROSITE" id="PS50042">
    <property type="entry name" value="CNMP_BINDING_3"/>
    <property type="match status" value="1"/>
</dbReference>
<dbReference type="Gene3D" id="1.10.287.630">
    <property type="entry name" value="Helix hairpin bin"/>
    <property type="match status" value="1"/>
</dbReference>
<feature type="transmembrane region" description="Helical" evidence="3">
    <location>
        <begin position="386"/>
        <end position="408"/>
    </location>
</feature>
<keyword evidence="2" id="KW-0407">Ion channel</keyword>
<dbReference type="PANTHER" id="PTHR45651:SF50">
    <property type="entry name" value="CYCLIC NUCLEOTIDE-GATED ION CHANNEL 2"/>
    <property type="match status" value="1"/>
</dbReference>
<accession>A0A498JLS7</accession>
<dbReference type="GO" id="GO:0016020">
    <property type="term" value="C:membrane"/>
    <property type="evidence" value="ECO:0007669"/>
    <property type="project" value="UniProtKB-SubCell"/>
</dbReference>
<feature type="transmembrane region" description="Helical" evidence="3">
    <location>
        <begin position="451"/>
        <end position="476"/>
    </location>
</feature>
<evidence type="ECO:0000256" key="2">
    <source>
        <dbReference type="ARBA" id="ARBA00023303"/>
    </source>
</evidence>
<keyword evidence="6" id="KW-1185">Reference proteome</keyword>
<evidence type="ECO:0000313" key="6">
    <source>
        <dbReference type="Proteomes" id="UP000290289"/>
    </source>
</evidence>
<keyword evidence="1" id="KW-1071">Ligand-gated ion channel</keyword>
<sequence>MLLIRPLLRTYNYHVYVFCLANSLHFDSTLIFRWNINPNNTNGGITKAYDNDDAIFNSKECYACTQVGVPVFHSTRCDPIHQPHLQWERSAGSSMTRVHTPTTLNCGPHDLTRTRAIDPRSQNVKRWNRVVLMARGMSLAVDPLFFYVIALSQRGGPCFYMDVALALVVTLVRTCLDALHLAHILLQFKLAYVSSESMVIGCGKLVWDSGEIACHYMRSLRGFWLDAFVILPIPQKTSISRTTSSSSSSSSIGSSSFDTSPLSVFKPPFESSAFGALPSSSFFFTILASRSSREGLSSGSDFGTGSCLATGSDLGLGLALEDRGTNRLGREGAGWSHRGLRGSSSVTLWFLFVPFIPKLYHSVYLAKRLKRVTGYIFAYGNIWWRFKLNIIAYLTAAHVHTPFKYGIYQPLLDVYAGNTLAVRILYPIYWGLINIGSFANNLTPTSDWRELIFSCLLTLAGLGLFITLIGNIQIFLHMMMANKKKMQLKYRDMEWWMQRRQLPSHLRKRARYFQRHSWAAMQGQDELELIQHFPDGLRRDIKRYLCLDLVKKVPLFHKLDDVILDNICDLVRPTVYSKGEKVIREGDPVQRMMFVVHGRIKRSQGLSKGFLATSVLEPGSFFGDELLSWCLRRPFLGRLPPSSATFTCLEPMEAFGLDADCLRYITDHFRYKFLNEELRWTARFYSSNWRTWAAVIIQLAWRRHRMRTKGLVVLQNGDIENRLRHYAAFFLSLKPHDHLE</sequence>
<dbReference type="SUPFAM" id="SSF81324">
    <property type="entry name" value="Voltage-gated potassium channels"/>
    <property type="match status" value="2"/>
</dbReference>
<dbReference type="SMART" id="SM00100">
    <property type="entry name" value="cNMP"/>
    <property type="match status" value="1"/>
</dbReference>
<comment type="caution">
    <text evidence="5">The sequence shown here is derived from an EMBL/GenBank/DDBJ whole genome shotgun (WGS) entry which is preliminary data.</text>
</comment>
<dbReference type="PANTHER" id="PTHR45651">
    <property type="entry name" value="CYCLIC NUCLEOTIDE-GATED ION CHANNEL 15-RELATED-RELATED"/>
    <property type="match status" value="1"/>
</dbReference>
<dbReference type="AlphaFoldDB" id="A0A498JLS7"/>
<name>A0A498JLS7_MALDO</name>
<gene>
    <name evidence="5" type="ORF">DVH24_024538</name>
</gene>
<reference evidence="5 6" key="1">
    <citation type="submission" date="2018-10" db="EMBL/GenBank/DDBJ databases">
        <title>A high-quality apple genome assembly.</title>
        <authorList>
            <person name="Hu J."/>
        </authorList>
    </citation>
    <scope>NUCLEOTIDE SEQUENCE [LARGE SCALE GENOMIC DNA]</scope>
    <source>
        <strain evidence="6">cv. HFTH1</strain>
        <tissue evidence="5">Young leaf</tissue>
    </source>
</reference>
<dbReference type="EMBL" id="RDQH01000333">
    <property type="protein sequence ID" value="RXH94854.1"/>
    <property type="molecule type" value="Genomic_DNA"/>
</dbReference>
<dbReference type="CDD" id="cd00038">
    <property type="entry name" value="CAP_ED"/>
    <property type="match status" value="1"/>
</dbReference>
<feature type="transmembrane region" description="Helical" evidence="3">
    <location>
        <begin position="346"/>
        <end position="366"/>
    </location>
</feature>
<feature type="domain" description="Cyclic nucleotide-binding" evidence="4">
    <location>
        <begin position="555"/>
        <end position="665"/>
    </location>
</feature>
<keyword evidence="3" id="KW-0472">Membrane</keyword>
<feature type="transmembrane region" description="Helical" evidence="3">
    <location>
        <begin position="420"/>
        <end position="439"/>
    </location>
</feature>
<dbReference type="GO" id="GO:0034220">
    <property type="term" value="P:monoatomic ion transmembrane transport"/>
    <property type="evidence" value="ECO:0007669"/>
    <property type="project" value="UniProtKB-KW"/>
</dbReference>
<keyword evidence="3" id="KW-0812">Transmembrane</keyword>
<dbReference type="SUPFAM" id="SSF51206">
    <property type="entry name" value="cAMP-binding domain-like"/>
    <property type="match status" value="1"/>
</dbReference>
<keyword evidence="1" id="KW-0813">Transport</keyword>
<keyword evidence="1" id="KW-0406">Ion transport</keyword>
<evidence type="ECO:0000259" key="4">
    <source>
        <dbReference type="PROSITE" id="PS50042"/>
    </source>
</evidence>
<dbReference type="InterPro" id="IPR014710">
    <property type="entry name" value="RmlC-like_jellyroll"/>
</dbReference>